<evidence type="ECO:0000256" key="5">
    <source>
        <dbReference type="ARBA" id="ARBA00005458"/>
    </source>
</evidence>
<sequence>MVDFILVTRDPLEFHHKNITINREHYSFLRYAGHKVITNLQCNYAARIYYNTLIKSNGRMIKYGVISYEDLLTDLQDWSWMYVAGRLQKPVLEDWSWMYVAGRLQKPVLEVIKSQDEPLKSALRINRKSALQAALLQLPDTFTFEKLFQEIVQLSYSGDIRMKFGEDQNKIKKIVKGSMGKFMDTYHPLLADDSRIRLDGPKIEQDNSTPAIYHRLNLLPYSVLDRLSQQYRIHDPKQRDIEEVLFSLAHRHDVPVQVAYSIRSIVSNSSGSQTYKNALTAGILKSIIYALQKVKKRISIR</sequence>
<dbReference type="Pfam" id="PF09139">
    <property type="entry name" value="Tam41_Mmp37"/>
    <property type="match status" value="2"/>
</dbReference>
<comment type="cofactor">
    <cofactor evidence="1 20">
        <name>Mg(2+)</name>
        <dbReference type="ChEBI" id="CHEBI:18420"/>
    </cofactor>
</comment>
<evidence type="ECO:0000256" key="20">
    <source>
        <dbReference type="PIRNR" id="PIRNR028840"/>
    </source>
</evidence>
<evidence type="ECO:0000256" key="7">
    <source>
        <dbReference type="ARBA" id="ARBA00018337"/>
    </source>
</evidence>
<keyword evidence="21" id="KW-1185">Reference proteome</keyword>
<dbReference type="GO" id="GO:0005743">
    <property type="term" value="C:mitochondrial inner membrane"/>
    <property type="evidence" value="ECO:0007669"/>
    <property type="project" value="UniProtKB-SubCell"/>
</dbReference>
<comment type="subcellular location">
    <subcellularLocation>
        <location evidence="2 20">Mitochondrion inner membrane</location>
        <topology evidence="2 20">Peripheral membrane protein</topology>
        <orientation evidence="2 20">Matrix side</orientation>
    </subcellularLocation>
</comment>
<evidence type="ECO:0000256" key="16">
    <source>
        <dbReference type="ARBA" id="ARBA00023209"/>
    </source>
</evidence>
<comment type="pathway">
    <text evidence="4">Lipid metabolism.</text>
</comment>
<evidence type="ECO:0000256" key="6">
    <source>
        <dbReference type="ARBA" id="ARBA00012487"/>
    </source>
</evidence>
<evidence type="ECO:0000256" key="9">
    <source>
        <dbReference type="ARBA" id="ARBA00022679"/>
    </source>
</evidence>
<evidence type="ECO:0000313" key="21">
    <source>
        <dbReference type="Proteomes" id="UP000887540"/>
    </source>
</evidence>
<keyword evidence="11 20" id="KW-0999">Mitochondrion inner membrane</keyword>
<keyword evidence="15 20" id="KW-0472">Membrane</keyword>
<comment type="similarity">
    <text evidence="5 20">Belongs to the TAM41 family.</text>
</comment>
<comment type="pathway">
    <text evidence="3 20">Phospholipid metabolism; CDP-diacylglycerol biosynthesis; CDP-diacylglycerol from sn-glycerol 3-phosphate: step 3/3.</text>
</comment>
<evidence type="ECO:0000256" key="2">
    <source>
        <dbReference type="ARBA" id="ARBA00004443"/>
    </source>
</evidence>
<evidence type="ECO:0000256" key="15">
    <source>
        <dbReference type="ARBA" id="ARBA00023136"/>
    </source>
</evidence>
<reference evidence="22" key="1">
    <citation type="submission" date="2022-11" db="UniProtKB">
        <authorList>
            <consortium name="WormBaseParasite"/>
        </authorList>
    </citation>
    <scope>IDENTIFICATION</scope>
</reference>
<evidence type="ECO:0000256" key="13">
    <source>
        <dbReference type="ARBA" id="ARBA00023098"/>
    </source>
</evidence>
<keyword evidence="16 20" id="KW-0594">Phospholipid biosynthesis</keyword>
<keyword evidence="12 20" id="KW-0460">Magnesium</keyword>
<comment type="function">
    <text evidence="20">Catalyzes the conversion of phosphatidic acid (PA) to CDP-diacylglycerol (CDP-DAG), an essential intermediate in the synthesis of phosphatidylglycerol, cardiolipin and phosphatidylinositol.</text>
</comment>
<dbReference type="PANTHER" id="PTHR13619">
    <property type="entry name" value="PHOSPHATIDATE CYTIDYLYLTRANSFERASE, MITOCHONDRIAL"/>
    <property type="match status" value="1"/>
</dbReference>
<protein>
    <recommendedName>
        <fullName evidence="7 20">Phosphatidate cytidylyltransferase, mitochondrial</fullName>
        <ecNumber evidence="6 20">2.7.7.41</ecNumber>
    </recommendedName>
    <alternativeName>
        <fullName evidence="18 20">CDP-diacylglycerol synthase</fullName>
    </alternativeName>
    <alternativeName>
        <fullName evidence="19 20">Mitochondrial translocator assembly and maintenance protein 41 homolog</fullName>
    </alternativeName>
</protein>
<evidence type="ECO:0000256" key="11">
    <source>
        <dbReference type="ARBA" id="ARBA00022792"/>
    </source>
</evidence>
<dbReference type="PANTHER" id="PTHR13619:SF0">
    <property type="entry name" value="PHOSPHATIDATE CYTIDYLYLTRANSFERASE, MITOCHONDRIAL"/>
    <property type="match status" value="1"/>
</dbReference>
<dbReference type="EC" id="2.7.7.41" evidence="6 20"/>
<dbReference type="PIRSF" id="PIRSF028840">
    <property type="entry name" value="Mmp37"/>
    <property type="match status" value="1"/>
</dbReference>
<evidence type="ECO:0000256" key="4">
    <source>
        <dbReference type="ARBA" id="ARBA00005189"/>
    </source>
</evidence>
<evidence type="ECO:0000256" key="1">
    <source>
        <dbReference type="ARBA" id="ARBA00001946"/>
    </source>
</evidence>
<keyword evidence="17 20" id="KW-1208">Phospholipid metabolism</keyword>
<evidence type="ECO:0000256" key="10">
    <source>
        <dbReference type="ARBA" id="ARBA00022695"/>
    </source>
</evidence>
<accession>A0A914ECU0</accession>
<dbReference type="Proteomes" id="UP000887540">
    <property type="component" value="Unplaced"/>
</dbReference>
<dbReference type="AlphaFoldDB" id="A0A914ECU0"/>
<evidence type="ECO:0000256" key="14">
    <source>
        <dbReference type="ARBA" id="ARBA00023128"/>
    </source>
</evidence>
<dbReference type="InterPro" id="IPR015222">
    <property type="entry name" value="Tam41"/>
</dbReference>
<keyword evidence="9 20" id="KW-0808">Transferase</keyword>
<evidence type="ECO:0000256" key="19">
    <source>
        <dbReference type="ARBA" id="ARBA00031502"/>
    </source>
</evidence>
<keyword evidence="10 20" id="KW-0548">Nucleotidyltransferase</keyword>
<evidence type="ECO:0000256" key="3">
    <source>
        <dbReference type="ARBA" id="ARBA00005119"/>
    </source>
</evidence>
<evidence type="ECO:0000256" key="18">
    <source>
        <dbReference type="ARBA" id="ARBA00029893"/>
    </source>
</evidence>
<dbReference type="WBParaSite" id="ACRNAN_scaffold733.g22449.t1">
    <property type="protein sequence ID" value="ACRNAN_scaffold733.g22449.t1"/>
    <property type="gene ID" value="ACRNAN_scaffold733.g22449"/>
</dbReference>
<dbReference type="GO" id="GO:0004605">
    <property type="term" value="F:phosphatidate cytidylyltransferase activity"/>
    <property type="evidence" value="ECO:0007669"/>
    <property type="project" value="UniProtKB-UniRule"/>
</dbReference>
<evidence type="ECO:0000256" key="17">
    <source>
        <dbReference type="ARBA" id="ARBA00023264"/>
    </source>
</evidence>
<comment type="catalytic activity">
    <reaction evidence="20">
        <text>a 1,2-diacyl-sn-glycero-3-phosphate + CTP + H(+) = a CDP-1,2-diacyl-sn-glycerol + diphosphate</text>
        <dbReference type="Rhea" id="RHEA:16229"/>
        <dbReference type="ChEBI" id="CHEBI:15378"/>
        <dbReference type="ChEBI" id="CHEBI:33019"/>
        <dbReference type="ChEBI" id="CHEBI:37563"/>
        <dbReference type="ChEBI" id="CHEBI:58332"/>
        <dbReference type="ChEBI" id="CHEBI:58608"/>
        <dbReference type="EC" id="2.7.7.41"/>
    </reaction>
</comment>
<evidence type="ECO:0000256" key="8">
    <source>
        <dbReference type="ARBA" id="ARBA00022516"/>
    </source>
</evidence>
<evidence type="ECO:0000313" key="22">
    <source>
        <dbReference type="WBParaSite" id="ACRNAN_scaffold733.g22449.t1"/>
    </source>
</evidence>
<name>A0A914ECU0_9BILA</name>
<keyword evidence="13 20" id="KW-0443">Lipid metabolism</keyword>
<keyword evidence="8 20" id="KW-0444">Lipid biosynthesis</keyword>
<keyword evidence="14 20" id="KW-0496">Mitochondrion</keyword>
<organism evidence="21 22">
    <name type="scientific">Acrobeloides nanus</name>
    <dbReference type="NCBI Taxonomy" id="290746"/>
    <lineage>
        <taxon>Eukaryota</taxon>
        <taxon>Metazoa</taxon>
        <taxon>Ecdysozoa</taxon>
        <taxon>Nematoda</taxon>
        <taxon>Chromadorea</taxon>
        <taxon>Rhabditida</taxon>
        <taxon>Tylenchina</taxon>
        <taxon>Cephalobomorpha</taxon>
        <taxon>Cephaloboidea</taxon>
        <taxon>Cephalobidae</taxon>
        <taxon>Acrobeloides</taxon>
    </lineage>
</organism>
<evidence type="ECO:0000256" key="12">
    <source>
        <dbReference type="ARBA" id="ARBA00022842"/>
    </source>
</evidence>
<dbReference type="GO" id="GO:0032049">
    <property type="term" value="P:cardiolipin biosynthetic process"/>
    <property type="evidence" value="ECO:0007669"/>
    <property type="project" value="UniProtKB-UniRule"/>
</dbReference>
<proteinExistence type="inferred from homology"/>
<dbReference type="GO" id="GO:0016024">
    <property type="term" value="P:CDP-diacylglycerol biosynthetic process"/>
    <property type="evidence" value="ECO:0007669"/>
    <property type="project" value="UniProtKB-UniRule"/>
</dbReference>